<evidence type="ECO:0000256" key="1">
    <source>
        <dbReference type="SAM" id="SignalP"/>
    </source>
</evidence>
<name>A0A9X0SJ50_BACCE</name>
<comment type="caution">
    <text evidence="2">The sequence shown here is derived from an EMBL/GenBank/DDBJ whole genome shotgun (WGS) entry which is preliminary data.</text>
</comment>
<protein>
    <recommendedName>
        <fullName evidence="4">DUF5065 domain-containing protein</fullName>
    </recommendedName>
</protein>
<evidence type="ECO:0000313" key="2">
    <source>
        <dbReference type="EMBL" id="KXY26694.1"/>
    </source>
</evidence>
<dbReference type="AlphaFoldDB" id="A0A9X0SJ50"/>
<organism evidence="2 3">
    <name type="scientific">Bacillus cereus</name>
    <dbReference type="NCBI Taxonomy" id="1396"/>
    <lineage>
        <taxon>Bacteria</taxon>
        <taxon>Bacillati</taxon>
        <taxon>Bacillota</taxon>
        <taxon>Bacilli</taxon>
        <taxon>Bacillales</taxon>
        <taxon>Bacillaceae</taxon>
        <taxon>Bacillus</taxon>
        <taxon>Bacillus cereus group</taxon>
    </lineage>
</organism>
<sequence>MKKLSKVVLAGALALGGFTGLAALDAKPAAAAENVQKAPTVDNWPFKTLYELAKGTTALPDFWINQFKPAYYTGDTLTFSTNWVDQASGNALKIYRVLNDKELTLARYQTLYPNKDWNGTEWRAAYRTPITSVYENGSYIAVLDVDGTYYRSQVFTINQ</sequence>
<dbReference type="Proteomes" id="UP000075476">
    <property type="component" value="Unassembled WGS sequence"/>
</dbReference>
<keyword evidence="1" id="KW-0732">Signal</keyword>
<dbReference type="EMBL" id="LOMO01000277">
    <property type="protein sequence ID" value="KXY26694.1"/>
    <property type="molecule type" value="Genomic_DNA"/>
</dbReference>
<reference evidence="2 3" key="1">
    <citation type="submission" date="2015-12" db="EMBL/GenBank/DDBJ databases">
        <title>Bacillus cereus Group isolate.</title>
        <authorList>
            <person name="Kovac J."/>
        </authorList>
    </citation>
    <scope>NUCLEOTIDE SEQUENCE [LARGE SCALE GENOMIC DNA]</scope>
    <source>
        <strain evidence="2 3">FSL K6-0073</strain>
    </source>
</reference>
<dbReference type="RefSeq" id="WP_061664720.1">
    <property type="nucleotide sequence ID" value="NZ_JBNTNR010000026.1"/>
</dbReference>
<proteinExistence type="predicted"/>
<evidence type="ECO:0000313" key="3">
    <source>
        <dbReference type="Proteomes" id="UP000075476"/>
    </source>
</evidence>
<dbReference type="InterPro" id="IPR031998">
    <property type="entry name" value="DUF5065"/>
</dbReference>
<gene>
    <name evidence="2" type="ORF">AT268_24045</name>
</gene>
<feature type="chain" id="PRO_5040785398" description="DUF5065 domain-containing protein" evidence="1">
    <location>
        <begin position="23"/>
        <end position="159"/>
    </location>
</feature>
<accession>A0A9X0SJ50</accession>
<feature type="signal peptide" evidence="1">
    <location>
        <begin position="1"/>
        <end position="22"/>
    </location>
</feature>
<dbReference type="Gene3D" id="2.60.40.3720">
    <property type="match status" value="1"/>
</dbReference>
<evidence type="ECO:0008006" key="4">
    <source>
        <dbReference type="Google" id="ProtNLM"/>
    </source>
</evidence>
<dbReference type="Pfam" id="PF16723">
    <property type="entry name" value="DUF5065"/>
    <property type="match status" value="1"/>
</dbReference>